<accession>Q871P3</accession>
<feature type="region of interest" description="Disordered" evidence="1">
    <location>
        <begin position="89"/>
        <end position="116"/>
    </location>
</feature>
<gene>
    <name evidence="2" type="primary">B11C21.110</name>
</gene>
<evidence type="ECO:0000313" key="2">
    <source>
        <dbReference type="EMBL" id="CAD70952.1"/>
    </source>
</evidence>
<protein>
    <submittedName>
        <fullName evidence="2">Uncharacterized protein B11C21.110</fullName>
    </submittedName>
</protein>
<evidence type="ECO:0000256" key="1">
    <source>
        <dbReference type="SAM" id="MobiDB-lite"/>
    </source>
</evidence>
<organism evidence="2">
    <name type="scientific">Neurospora crassa</name>
    <dbReference type="NCBI Taxonomy" id="5141"/>
    <lineage>
        <taxon>Eukaryota</taxon>
        <taxon>Fungi</taxon>
        <taxon>Dikarya</taxon>
        <taxon>Ascomycota</taxon>
        <taxon>Pezizomycotina</taxon>
        <taxon>Sordariomycetes</taxon>
        <taxon>Sordariomycetidae</taxon>
        <taxon>Sordariales</taxon>
        <taxon>Sordariaceae</taxon>
        <taxon>Neurospora</taxon>
    </lineage>
</organism>
<dbReference type="AlphaFoldDB" id="Q871P3"/>
<reference evidence="2" key="1">
    <citation type="submission" date="2003-03" db="EMBL/GenBank/DDBJ databases">
        <authorList>
            <person name="Schulte U."/>
            <person name="Aign V."/>
            <person name="Hoheisel J."/>
            <person name="Brandt P."/>
            <person name="Fartmann B."/>
            <person name="Holland R."/>
            <person name="Nyakatura G."/>
            <person name="Mewes H.W."/>
            <person name="Mannhaupt G."/>
        </authorList>
    </citation>
    <scope>NUCLEOTIDE SEQUENCE</scope>
</reference>
<dbReference type="EMBL" id="BX294022">
    <property type="protein sequence ID" value="CAD70952.1"/>
    <property type="molecule type" value="Genomic_DNA"/>
</dbReference>
<name>Q871P3_NEUCS</name>
<reference evidence="2" key="2">
    <citation type="submission" date="2003-03" db="EMBL/GenBank/DDBJ databases">
        <authorList>
            <person name="German Neurospora genome project"/>
        </authorList>
    </citation>
    <scope>NUCLEOTIDE SEQUENCE</scope>
</reference>
<proteinExistence type="predicted"/>
<sequence length="116" mass="12911">MATSKDHLLRTAKVAAISRRSKRSKPTKPKFRLIGCAADVEWTRGIVNKVSRTLTEARATPPWLKKDPKRKRGLAEDAELISLQTEEETGWRKRTGIRRTGSGRPDWGGKAAEGSS</sequence>